<feature type="compositionally biased region" description="Basic and acidic residues" evidence="1">
    <location>
        <begin position="56"/>
        <end position="68"/>
    </location>
</feature>
<evidence type="ECO:0000313" key="2">
    <source>
        <dbReference type="EMBL" id="RGN90141.1"/>
    </source>
</evidence>
<name>A0A3E5EMF8_BACUN</name>
<organism evidence="2 3">
    <name type="scientific">Bacteroides uniformis</name>
    <dbReference type="NCBI Taxonomy" id="820"/>
    <lineage>
        <taxon>Bacteria</taxon>
        <taxon>Pseudomonadati</taxon>
        <taxon>Bacteroidota</taxon>
        <taxon>Bacteroidia</taxon>
        <taxon>Bacteroidales</taxon>
        <taxon>Bacteroidaceae</taxon>
        <taxon>Bacteroides</taxon>
    </lineage>
</organism>
<feature type="region of interest" description="Disordered" evidence="1">
    <location>
        <begin position="49"/>
        <end position="68"/>
    </location>
</feature>
<protein>
    <submittedName>
        <fullName evidence="2">Uncharacterized protein</fullName>
    </submittedName>
</protein>
<sequence>MPSEEMVFMKRMIFPFLIKVRPSLRDSAFSLRFPAENFRTAKFSAGKTLRKRRDGRKRDSEGENCDRRSACATRKRTVREPLFMPYPGMKPLFSPAVVKALLLPLHCICGLFCPYPRPPVLPALSLRKTAYRNGWRDTDFSGYGGTFRKKEWKTGYYLAV</sequence>
<gene>
    <name evidence="2" type="ORF">DXB37_18885</name>
</gene>
<reference evidence="2 3" key="1">
    <citation type="submission" date="2018-08" db="EMBL/GenBank/DDBJ databases">
        <title>A genome reference for cultivated species of the human gut microbiota.</title>
        <authorList>
            <person name="Zou Y."/>
            <person name="Xue W."/>
            <person name="Luo G."/>
        </authorList>
    </citation>
    <scope>NUCLEOTIDE SEQUENCE [LARGE SCALE GENOMIC DNA]</scope>
    <source>
        <strain evidence="2 3">OM03-4</strain>
    </source>
</reference>
<dbReference type="Proteomes" id="UP000260759">
    <property type="component" value="Unassembled WGS sequence"/>
</dbReference>
<comment type="caution">
    <text evidence="2">The sequence shown here is derived from an EMBL/GenBank/DDBJ whole genome shotgun (WGS) entry which is preliminary data.</text>
</comment>
<dbReference type="AlphaFoldDB" id="A0A3E5EMF8"/>
<evidence type="ECO:0000313" key="3">
    <source>
        <dbReference type="Proteomes" id="UP000260759"/>
    </source>
</evidence>
<evidence type="ECO:0000256" key="1">
    <source>
        <dbReference type="SAM" id="MobiDB-lite"/>
    </source>
</evidence>
<dbReference type="EMBL" id="QSVA01000023">
    <property type="protein sequence ID" value="RGN90141.1"/>
    <property type="molecule type" value="Genomic_DNA"/>
</dbReference>
<accession>A0A3E5EMF8</accession>
<proteinExistence type="predicted"/>